<gene>
    <name evidence="1" type="ORF">ENV82_00220</name>
</gene>
<evidence type="ECO:0000313" key="1">
    <source>
        <dbReference type="EMBL" id="HGW59859.1"/>
    </source>
</evidence>
<accession>A0A7C4XY52</accession>
<dbReference type="EMBL" id="DTHV01000010">
    <property type="protein sequence ID" value="HGW59859.1"/>
    <property type="molecule type" value="Genomic_DNA"/>
</dbReference>
<sequence length="338" mass="38961">MIFERGTLNDIFDDYIIFRELNPFKRELPDFETIKGRLSLKTFPRKKDKEYALVLSTILKEAKNFSNIVYIGDTFMSDLTVIKNLKAYGIDVFGVITDEGATPPESGLSYVRFSTSWRELLHFVSPYINSNTVVIVDVDKTAIGAHGRNHLPIDKARSDAIFELARVCFAKPERNTILKLYHSIHTKEFLHFTEDNQDIVSIMTLILYSHLKTFEEFCKIAKEKSFREFVENIEVKEGMLKTFVDEVKEHLSKGSPTIFPTFRRIELEKTIKRMDFLPDATPLDVLFDEEILITGEVYSTGIFAREKGALVFGVSDKPESASISERYTVFTQRMKIYP</sequence>
<reference evidence="1" key="1">
    <citation type="journal article" date="2020" name="mSystems">
        <title>Genome- and Community-Level Interaction Insights into Carbon Utilization and Element Cycling Functions of Hydrothermarchaeota in Hydrothermal Sediment.</title>
        <authorList>
            <person name="Zhou Z."/>
            <person name="Liu Y."/>
            <person name="Xu W."/>
            <person name="Pan J."/>
            <person name="Luo Z.H."/>
            <person name="Li M."/>
        </authorList>
    </citation>
    <scope>NUCLEOTIDE SEQUENCE [LARGE SCALE GENOMIC DNA]</scope>
    <source>
        <strain evidence="1">SpSt-794</strain>
    </source>
</reference>
<name>A0A7C4XY52_9BACT</name>
<comment type="caution">
    <text evidence="1">The sequence shown here is derived from an EMBL/GenBank/DDBJ whole genome shotgun (WGS) entry which is preliminary data.</text>
</comment>
<dbReference type="AlphaFoldDB" id="A0A7C4XY52"/>
<protein>
    <submittedName>
        <fullName evidence="1">Uncharacterized protein</fullName>
    </submittedName>
</protein>
<proteinExistence type="predicted"/>
<organism evidence="1">
    <name type="scientific">Caldisericum exile</name>
    <dbReference type="NCBI Taxonomy" id="693075"/>
    <lineage>
        <taxon>Bacteria</taxon>
        <taxon>Pseudomonadati</taxon>
        <taxon>Caldisericota/Cryosericota group</taxon>
        <taxon>Caldisericota</taxon>
        <taxon>Caldisericia</taxon>
        <taxon>Caldisericales</taxon>
        <taxon>Caldisericaceae</taxon>
        <taxon>Caldisericum</taxon>
    </lineage>
</organism>